<evidence type="ECO:0000313" key="2">
    <source>
        <dbReference type="EMBL" id="KAG7057759.1"/>
    </source>
</evidence>
<comment type="caution">
    <text evidence="2">The sequence shown here is derived from an EMBL/GenBank/DDBJ whole genome shotgun (WGS) entry which is preliminary data.</text>
</comment>
<dbReference type="EMBL" id="JAESDN010000001">
    <property type="protein sequence ID" value="KAG7057759.1"/>
    <property type="molecule type" value="Genomic_DNA"/>
</dbReference>
<name>A0A9P7UH77_9PEZI</name>
<keyword evidence="3" id="KW-1185">Reference proteome</keyword>
<evidence type="ECO:0000313" key="3">
    <source>
        <dbReference type="Proteomes" id="UP000699042"/>
    </source>
</evidence>
<accession>A0A9P7UH77</accession>
<dbReference type="AlphaFoldDB" id="A0A9P7UH77"/>
<organism evidence="2 3">
    <name type="scientific">Colletotrichum scovillei</name>
    <dbReference type="NCBI Taxonomy" id="1209932"/>
    <lineage>
        <taxon>Eukaryota</taxon>
        <taxon>Fungi</taxon>
        <taxon>Dikarya</taxon>
        <taxon>Ascomycota</taxon>
        <taxon>Pezizomycotina</taxon>
        <taxon>Sordariomycetes</taxon>
        <taxon>Hypocreomycetidae</taxon>
        <taxon>Glomerellales</taxon>
        <taxon>Glomerellaceae</taxon>
        <taxon>Colletotrichum</taxon>
        <taxon>Colletotrichum acutatum species complex</taxon>
    </lineage>
</organism>
<proteinExistence type="predicted"/>
<dbReference type="Proteomes" id="UP000699042">
    <property type="component" value="Unassembled WGS sequence"/>
</dbReference>
<reference evidence="2" key="1">
    <citation type="submission" date="2021-05" db="EMBL/GenBank/DDBJ databases">
        <title>Comparative genomics of three Colletotrichum scovillei strains and genetic complementation revealed genes involved fungal growth and virulence on chili pepper.</title>
        <authorList>
            <person name="Hsieh D.-K."/>
            <person name="Chuang S.-C."/>
            <person name="Chen C.-Y."/>
            <person name="Chao Y.-T."/>
            <person name="Lu M.-Y.J."/>
            <person name="Lee M.-H."/>
            <person name="Shih M.-C."/>
        </authorList>
    </citation>
    <scope>NUCLEOTIDE SEQUENCE</scope>
    <source>
        <strain evidence="2">Coll-153</strain>
    </source>
</reference>
<feature type="region of interest" description="Disordered" evidence="1">
    <location>
        <begin position="1"/>
        <end position="25"/>
    </location>
</feature>
<sequence>MTGQSVQMFSPVTITGHRGPRKAGTWHGIAASHGICDSVLAHRGQSFFFVQLHRENVVATTFPPLPIRRVWSKRSRKRTSFVR</sequence>
<gene>
    <name evidence="2" type="ORF">JMJ77_005141</name>
</gene>
<protein>
    <submittedName>
        <fullName evidence="2">Uncharacterized protein</fullName>
    </submittedName>
</protein>
<evidence type="ECO:0000256" key="1">
    <source>
        <dbReference type="SAM" id="MobiDB-lite"/>
    </source>
</evidence>
<feature type="compositionally biased region" description="Polar residues" evidence="1">
    <location>
        <begin position="1"/>
        <end position="13"/>
    </location>
</feature>